<dbReference type="InterPro" id="IPR000276">
    <property type="entry name" value="GPCR_Rhodpsn"/>
</dbReference>
<accession>A0A8J5TKL5</accession>
<feature type="transmembrane region" description="Helical" evidence="15">
    <location>
        <begin position="88"/>
        <end position="107"/>
    </location>
</feature>
<keyword evidence="18" id="KW-1185">Reference proteome</keyword>
<dbReference type="GO" id="GO:0007602">
    <property type="term" value="P:phototransduction"/>
    <property type="evidence" value="ECO:0007669"/>
    <property type="project" value="UniProtKB-KW"/>
</dbReference>
<evidence type="ECO:0000256" key="3">
    <source>
        <dbReference type="ARBA" id="ARBA00022543"/>
    </source>
</evidence>
<keyword evidence="10 15" id="KW-0472">Membrane</keyword>
<evidence type="ECO:0000256" key="12">
    <source>
        <dbReference type="ARBA" id="ARBA00023224"/>
    </source>
</evidence>
<sequence length="186" mass="21316">MFVFAYVLPLSVISCCYKLIFTSVARHNQQVIKENEMNSLNIQQRETQLARVVITTVGFWIMAWTPYAVVSLLGVFSWRGALTPVSTMLPAVFAKLSTVCNPFIYAVSHPRYRQELSHRLPWLCCRVEVLPRVVSSRQRPFTSNFSHTPSFRSSRKDKDLMDLPSPDDLAIFLEKKTVNRVTSTDL</sequence>
<dbReference type="SUPFAM" id="SSF81321">
    <property type="entry name" value="Family A G protein-coupled receptor-like"/>
    <property type="match status" value="1"/>
</dbReference>
<dbReference type="InterPro" id="IPR027430">
    <property type="entry name" value="Retinal_BS"/>
</dbReference>
<keyword evidence="4" id="KW-0716">Sensory transduction</keyword>
<dbReference type="PANTHER" id="PTHR24240">
    <property type="entry name" value="OPSIN"/>
    <property type="match status" value="1"/>
</dbReference>
<dbReference type="GO" id="GO:0004930">
    <property type="term" value="F:G protein-coupled receptor activity"/>
    <property type="evidence" value="ECO:0007669"/>
    <property type="project" value="UniProtKB-KW"/>
</dbReference>
<keyword evidence="12" id="KW-0807">Transducer</keyword>
<evidence type="ECO:0000256" key="13">
    <source>
        <dbReference type="ARBA" id="ARBA00023305"/>
    </source>
</evidence>
<feature type="transmembrane region" description="Helical" evidence="15">
    <location>
        <begin position="49"/>
        <end position="76"/>
    </location>
</feature>
<evidence type="ECO:0000256" key="10">
    <source>
        <dbReference type="ARBA" id="ARBA00023136"/>
    </source>
</evidence>
<dbReference type="PRINTS" id="PR00237">
    <property type="entry name" value="GPCRRHODOPSN"/>
</dbReference>
<keyword evidence="13" id="KW-0844">Vision</keyword>
<evidence type="ECO:0000256" key="4">
    <source>
        <dbReference type="ARBA" id="ARBA00022606"/>
    </source>
</evidence>
<evidence type="ECO:0000256" key="9">
    <source>
        <dbReference type="ARBA" id="ARBA00023040"/>
    </source>
</evidence>
<dbReference type="GO" id="GO:0016020">
    <property type="term" value="C:membrane"/>
    <property type="evidence" value="ECO:0007669"/>
    <property type="project" value="UniProtKB-SubCell"/>
</dbReference>
<dbReference type="PROSITE" id="PS00238">
    <property type="entry name" value="OPSIN"/>
    <property type="match status" value="1"/>
</dbReference>
<organism evidence="17 18">
    <name type="scientific">Homarus americanus</name>
    <name type="common">American lobster</name>
    <dbReference type="NCBI Taxonomy" id="6706"/>
    <lineage>
        <taxon>Eukaryota</taxon>
        <taxon>Metazoa</taxon>
        <taxon>Ecdysozoa</taxon>
        <taxon>Arthropoda</taxon>
        <taxon>Crustacea</taxon>
        <taxon>Multicrustacea</taxon>
        <taxon>Malacostraca</taxon>
        <taxon>Eumalacostraca</taxon>
        <taxon>Eucarida</taxon>
        <taxon>Decapoda</taxon>
        <taxon>Pleocyemata</taxon>
        <taxon>Astacidea</taxon>
        <taxon>Nephropoidea</taxon>
        <taxon>Nephropidae</taxon>
        <taxon>Homarus</taxon>
    </lineage>
</organism>
<evidence type="ECO:0000256" key="8">
    <source>
        <dbReference type="ARBA" id="ARBA00022991"/>
    </source>
</evidence>
<keyword evidence="3" id="KW-0600">Photoreceptor protein</keyword>
<evidence type="ECO:0000256" key="2">
    <source>
        <dbReference type="ARBA" id="ARBA00010663"/>
    </source>
</evidence>
<comment type="subcellular location">
    <subcellularLocation>
        <location evidence="1">Membrane</location>
        <topology evidence="1">Multi-pass membrane protein</topology>
    </subcellularLocation>
</comment>
<dbReference type="GO" id="GO:0007601">
    <property type="term" value="P:visual perception"/>
    <property type="evidence" value="ECO:0007669"/>
    <property type="project" value="UniProtKB-KW"/>
</dbReference>
<keyword evidence="5 15" id="KW-0812">Transmembrane</keyword>
<keyword evidence="11" id="KW-0675">Receptor</keyword>
<feature type="non-terminal residue" evidence="17">
    <location>
        <position position="1"/>
    </location>
</feature>
<evidence type="ECO:0000256" key="14">
    <source>
        <dbReference type="SAM" id="MobiDB-lite"/>
    </source>
</evidence>
<feature type="transmembrane region" description="Helical" evidence="15">
    <location>
        <begin position="6"/>
        <end position="28"/>
    </location>
</feature>
<protein>
    <submittedName>
        <fullName evidence="17">Opsin-like</fullName>
    </submittedName>
</protein>
<evidence type="ECO:0000256" key="6">
    <source>
        <dbReference type="ARBA" id="ARBA00022925"/>
    </source>
</evidence>
<keyword evidence="6" id="KW-0681">Retinal protein</keyword>
<proteinExistence type="inferred from homology"/>
<dbReference type="Pfam" id="PF00001">
    <property type="entry name" value="7tm_1"/>
    <property type="match status" value="1"/>
</dbReference>
<dbReference type="EMBL" id="JAHLQT010003582">
    <property type="protein sequence ID" value="KAG7176295.1"/>
    <property type="molecule type" value="Genomic_DNA"/>
</dbReference>
<evidence type="ECO:0000256" key="5">
    <source>
        <dbReference type="ARBA" id="ARBA00022692"/>
    </source>
</evidence>
<comment type="similarity">
    <text evidence="2">Belongs to the G-protein coupled receptor 1 family.</text>
</comment>
<dbReference type="Gene3D" id="1.20.1070.10">
    <property type="entry name" value="Rhodopsin 7-helix transmembrane proteins"/>
    <property type="match status" value="1"/>
</dbReference>
<evidence type="ECO:0000256" key="1">
    <source>
        <dbReference type="ARBA" id="ARBA00004141"/>
    </source>
</evidence>
<name>A0A8J5TKL5_HOMAM</name>
<dbReference type="Proteomes" id="UP000747542">
    <property type="component" value="Unassembled WGS sequence"/>
</dbReference>
<dbReference type="AlphaFoldDB" id="A0A8J5TKL5"/>
<feature type="region of interest" description="Disordered" evidence="14">
    <location>
        <begin position="140"/>
        <end position="159"/>
    </location>
</feature>
<keyword evidence="8" id="KW-0157">Chromophore</keyword>
<evidence type="ECO:0000313" key="18">
    <source>
        <dbReference type="Proteomes" id="UP000747542"/>
    </source>
</evidence>
<reference evidence="17" key="1">
    <citation type="journal article" date="2021" name="Sci. Adv.">
        <title>The American lobster genome reveals insights on longevity, neural, and immune adaptations.</title>
        <authorList>
            <person name="Polinski J.M."/>
            <person name="Zimin A.V."/>
            <person name="Clark K.F."/>
            <person name="Kohn A.B."/>
            <person name="Sadowski N."/>
            <person name="Timp W."/>
            <person name="Ptitsyn A."/>
            <person name="Khanna P."/>
            <person name="Romanova D.Y."/>
            <person name="Williams P."/>
            <person name="Greenwood S.J."/>
            <person name="Moroz L.L."/>
            <person name="Walt D.R."/>
            <person name="Bodnar A.G."/>
        </authorList>
    </citation>
    <scope>NUCLEOTIDE SEQUENCE</scope>
    <source>
        <strain evidence="17">GMGI-L3</strain>
    </source>
</reference>
<dbReference type="InterPro" id="IPR017452">
    <property type="entry name" value="GPCR_Rhodpsn_7TM"/>
</dbReference>
<evidence type="ECO:0000313" key="17">
    <source>
        <dbReference type="EMBL" id="KAG7176295.1"/>
    </source>
</evidence>
<dbReference type="InterPro" id="IPR050125">
    <property type="entry name" value="GPCR_opsins"/>
</dbReference>
<feature type="domain" description="G-protein coupled receptors family 1 profile" evidence="16">
    <location>
        <begin position="1"/>
        <end position="105"/>
    </location>
</feature>
<dbReference type="GO" id="GO:0009881">
    <property type="term" value="F:photoreceptor activity"/>
    <property type="evidence" value="ECO:0007669"/>
    <property type="project" value="UniProtKB-KW"/>
</dbReference>
<evidence type="ECO:0000259" key="16">
    <source>
        <dbReference type="PROSITE" id="PS50262"/>
    </source>
</evidence>
<feature type="compositionally biased region" description="Polar residues" evidence="14">
    <location>
        <begin position="140"/>
        <end position="152"/>
    </location>
</feature>
<comment type="caution">
    <text evidence="17">The sequence shown here is derived from an EMBL/GenBank/DDBJ whole genome shotgun (WGS) entry which is preliminary data.</text>
</comment>
<evidence type="ECO:0000256" key="11">
    <source>
        <dbReference type="ARBA" id="ARBA00023170"/>
    </source>
</evidence>
<dbReference type="PROSITE" id="PS50262">
    <property type="entry name" value="G_PROTEIN_RECEP_F1_2"/>
    <property type="match status" value="1"/>
</dbReference>
<keyword evidence="9" id="KW-0297">G-protein coupled receptor</keyword>
<evidence type="ECO:0000256" key="15">
    <source>
        <dbReference type="SAM" id="Phobius"/>
    </source>
</evidence>
<gene>
    <name evidence="17" type="primary">Opn-L</name>
    <name evidence="17" type="ORF">Hamer_G009081</name>
</gene>
<keyword evidence="7 15" id="KW-1133">Transmembrane helix</keyword>
<evidence type="ECO:0000256" key="7">
    <source>
        <dbReference type="ARBA" id="ARBA00022989"/>
    </source>
</evidence>